<sequence>MGRGAWGGLAIFCLAFIVFEVAKHGGMAWVTAVVFAILPDLTMLVGARKAGGGRLSPRAVPFYNAAHRAWAPLLLLVGYIFWPIGGVPTWTAGLAWLMHIAADRAFGYGLRERDGSRRVRAVTADR</sequence>
<keyword evidence="1" id="KW-0472">Membrane</keyword>
<protein>
    <submittedName>
        <fullName evidence="2">DUF4260 family protein</fullName>
    </submittedName>
</protein>
<feature type="transmembrane region" description="Helical" evidence="1">
    <location>
        <begin position="68"/>
        <end position="84"/>
    </location>
</feature>
<dbReference type="RefSeq" id="WP_271276914.1">
    <property type="nucleotide sequence ID" value="NZ_BAABFD010000009.1"/>
</dbReference>
<dbReference type="InterPro" id="IPR025356">
    <property type="entry name" value="DUF4260"/>
</dbReference>
<keyword evidence="3" id="KW-1185">Reference proteome</keyword>
<evidence type="ECO:0000313" key="2">
    <source>
        <dbReference type="EMBL" id="MDA0642361.1"/>
    </source>
</evidence>
<feature type="transmembrane region" description="Helical" evidence="1">
    <location>
        <begin position="5"/>
        <end position="22"/>
    </location>
</feature>
<proteinExistence type="predicted"/>
<evidence type="ECO:0000313" key="3">
    <source>
        <dbReference type="Proteomes" id="UP001212498"/>
    </source>
</evidence>
<keyword evidence="1" id="KW-1133">Transmembrane helix</keyword>
<feature type="transmembrane region" description="Helical" evidence="1">
    <location>
        <begin position="28"/>
        <end position="47"/>
    </location>
</feature>
<gene>
    <name evidence="2" type="ORF">OUY24_17130</name>
</gene>
<organism evidence="2 3">
    <name type="scientific">Nonomuraea ferruginea</name>
    <dbReference type="NCBI Taxonomy" id="46174"/>
    <lineage>
        <taxon>Bacteria</taxon>
        <taxon>Bacillati</taxon>
        <taxon>Actinomycetota</taxon>
        <taxon>Actinomycetes</taxon>
        <taxon>Streptosporangiales</taxon>
        <taxon>Streptosporangiaceae</taxon>
        <taxon>Nonomuraea</taxon>
    </lineage>
</organism>
<dbReference type="Proteomes" id="UP001212498">
    <property type="component" value="Unassembled WGS sequence"/>
</dbReference>
<evidence type="ECO:0000256" key="1">
    <source>
        <dbReference type="SAM" id="Phobius"/>
    </source>
</evidence>
<comment type="caution">
    <text evidence="2">The sequence shown here is derived from an EMBL/GenBank/DDBJ whole genome shotgun (WGS) entry which is preliminary data.</text>
</comment>
<name>A0ABT4SYM0_9ACTN</name>
<accession>A0ABT4SYM0</accession>
<keyword evidence="1" id="KW-0812">Transmembrane</keyword>
<dbReference type="Pfam" id="PF14079">
    <property type="entry name" value="DUF4260"/>
    <property type="match status" value="1"/>
</dbReference>
<reference evidence="2 3" key="1">
    <citation type="submission" date="2022-11" db="EMBL/GenBank/DDBJ databases">
        <title>Nonomuraea corallina sp. nov., a new species of the genus Nonomuraea isolated from sea side sediment in Thai sea.</title>
        <authorList>
            <person name="Ngamcharungchit C."/>
            <person name="Matsumoto A."/>
            <person name="Suriyachadkun C."/>
            <person name="Panbangred W."/>
            <person name="Inahashi Y."/>
            <person name="Intra B."/>
        </authorList>
    </citation>
    <scope>NUCLEOTIDE SEQUENCE [LARGE SCALE GENOMIC DNA]</scope>
    <source>
        <strain evidence="2 3">DSM 43553</strain>
    </source>
</reference>
<dbReference type="EMBL" id="JAPNUD010000040">
    <property type="protein sequence ID" value="MDA0642361.1"/>
    <property type="molecule type" value="Genomic_DNA"/>
</dbReference>